<accession>A0A9N9NXL1</accession>
<comment type="caution">
    <text evidence="1">The sequence shown here is derived from an EMBL/GenBank/DDBJ whole genome shotgun (WGS) entry which is preliminary data.</text>
</comment>
<feature type="non-terminal residue" evidence="1">
    <location>
        <position position="1"/>
    </location>
</feature>
<dbReference type="Proteomes" id="UP000789508">
    <property type="component" value="Unassembled WGS sequence"/>
</dbReference>
<name>A0A9N9NXL1_9GLOM</name>
<evidence type="ECO:0000313" key="1">
    <source>
        <dbReference type="EMBL" id="CAG8766008.1"/>
    </source>
</evidence>
<evidence type="ECO:0000313" key="2">
    <source>
        <dbReference type="Proteomes" id="UP000789508"/>
    </source>
</evidence>
<proteinExistence type="predicted"/>
<reference evidence="1" key="1">
    <citation type="submission" date="2021-06" db="EMBL/GenBank/DDBJ databases">
        <authorList>
            <person name="Kallberg Y."/>
            <person name="Tangrot J."/>
            <person name="Rosling A."/>
        </authorList>
    </citation>
    <scope>NUCLEOTIDE SEQUENCE</scope>
    <source>
        <strain evidence="1">FL130A</strain>
    </source>
</reference>
<protein>
    <submittedName>
        <fullName evidence="1">13418_t:CDS:1</fullName>
    </submittedName>
</protein>
<gene>
    <name evidence="1" type="ORF">ALEPTO_LOCUS13877</name>
</gene>
<dbReference type="AlphaFoldDB" id="A0A9N9NXL1"/>
<feature type="non-terminal residue" evidence="1">
    <location>
        <position position="107"/>
    </location>
</feature>
<organism evidence="1 2">
    <name type="scientific">Ambispora leptoticha</name>
    <dbReference type="NCBI Taxonomy" id="144679"/>
    <lineage>
        <taxon>Eukaryota</taxon>
        <taxon>Fungi</taxon>
        <taxon>Fungi incertae sedis</taxon>
        <taxon>Mucoromycota</taxon>
        <taxon>Glomeromycotina</taxon>
        <taxon>Glomeromycetes</taxon>
        <taxon>Archaeosporales</taxon>
        <taxon>Ambisporaceae</taxon>
        <taxon>Ambispora</taxon>
    </lineage>
</organism>
<dbReference type="EMBL" id="CAJVPS010049297">
    <property type="protein sequence ID" value="CAG8766008.1"/>
    <property type="molecule type" value="Genomic_DNA"/>
</dbReference>
<sequence>NSIFSSNQFHTATFSTAFLFKDLYNFANQAEQEFIILNQKLIKPNKSKLSETNLQTSSSKQISFFFYNYLKAYLKFVATNEQITNLNLKDALNKLFSKLTDSQTLAR</sequence>
<keyword evidence="2" id="KW-1185">Reference proteome</keyword>